<keyword evidence="7" id="KW-1185">Reference proteome</keyword>
<dbReference type="RefSeq" id="WP_344864378.1">
    <property type="nucleotide sequence ID" value="NZ_BAAAUT010000054.1"/>
</dbReference>
<dbReference type="Proteomes" id="UP001500320">
    <property type="component" value="Unassembled WGS sequence"/>
</dbReference>
<evidence type="ECO:0000256" key="3">
    <source>
        <dbReference type="ARBA" id="ARBA00022741"/>
    </source>
</evidence>
<accession>A0ABP6NX88</accession>
<dbReference type="PANTHER" id="PTHR43776">
    <property type="entry name" value="TRANSPORT ATP-BINDING PROTEIN"/>
    <property type="match status" value="1"/>
</dbReference>
<evidence type="ECO:0000313" key="7">
    <source>
        <dbReference type="Proteomes" id="UP001500320"/>
    </source>
</evidence>
<keyword evidence="2" id="KW-0813">Transport</keyword>
<dbReference type="InterPro" id="IPR050319">
    <property type="entry name" value="ABC_transp_ATP-bind"/>
</dbReference>
<dbReference type="SMART" id="SM00382">
    <property type="entry name" value="AAA"/>
    <property type="match status" value="1"/>
</dbReference>
<evidence type="ECO:0000256" key="4">
    <source>
        <dbReference type="ARBA" id="ARBA00022840"/>
    </source>
</evidence>
<sequence length="223" mass="24031">MLEARDVTVRYGRQVVLDRVSLRVEPGRVTGLAGPSGCGKSTLARVLALMLRPSGGSVVLDGQAVGRWRQRAPRAQRTSVALLYQQPRLAADPRLTLTEIIAEPLAAAGRPDPERVAALAAETGLTPDLLTRRPHEVSDGQLQRACVARALVLEPRYLICDEMTTMLDASTQAHLVAVVEAYRERSGAGVLAVSHDDALLDRWAHRRVRLGETELGEAAPAPG</sequence>
<comment type="caution">
    <text evidence="6">The sequence shown here is derived from an EMBL/GenBank/DDBJ whole genome shotgun (WGS) entry which is preliminary data.</text>
</comment>
<dbReference type="InterPro" id="IPR003439">
    <property type="entry name" value="ABC_transporter-like_ATP-bd"/>
</dbReference>
<dbReference type="SUPFAM" id="SSF52540">
    <property type="entry name" value="P-loop containing nucleoside triphosphate hydrolases"/>
    <property type="match status" value="1"/>
</dbReference>
<dbReference type="InterPro" id="IPR027417">
    <property type="entry name" value="P-loop_NTPase"/>
</dbReference>
<gene>
    <name evidence="6" type="ORF">GCM10010466_54620</name>
</gene>
<comment type="similarity">
    <text evidence="1">Belongs to the ABC transporter superfamily.</text>
</comment>
<protein>
    <submittedName>
        <fullName evidence="6">ATP-binding cassette domain-containing protein</fullName>
    </submittedName>
</protein>
<keyword evidence="3" id="KW-0547">Nucleotide-binding</keyword>
<dbReference type="PANTHER" id="PTHR43776:SF7">
    <property type="entry name" value="D,D-DIPEPTIDE TRANSPORT ATP-BINDING PROTEIN DDPF-RELATED"/>
    <property type="match status" value="1"/>
</dbReference>
<dbReference type="PROSITE" id="PS50893">
    <property type="entry name" value="ABC_TRANSPORTER_2"/>
    <property type="match status" value="1"/>
</dbReference>
<dbReference type="InterPro" id="IPR003593">
    <property type="entry name" value="AAA+_ATPase"/>
</dbReference>
<organism evidence="6 7">
    <name type="scientific">Planomonospora alba</name>
    <dbReference type="NCBI Taxonomy" id="161354"/>
    <lineage>
        <taxon>Bacteria</taxon>
        <taxon>Bacillati</taxon>
        <taxon>Actinomycetota</taxon>
        <taxon>Actinomycetes</taxon>
        <taxon>Streptosporangiales</taxon>
        <taxon>Streptosporangiaceae</taxon>
        <taxon>Planomonospora</taxon>
    </lineage>
</organism>
<evidence type="ECO:0000256" key="2">
    <source>
        <dbReference type="ARBA" id="ARBA00022448"/>
    </source>
</evidence>
<dbReference type="Pfam" id="PF00005">
    <property type="entry name" value="ABC_tran"/>
    <property type="match status" value="1"/>
</dbReference>
<evidence type="ECO:0000259" key="5">
    <source>
        <dbReference type="PROSITE" id="PS50893"/>
    </source>
</evidence>
<feature type="domain" description="ABC transporter" evidence="5">
    <location>
        <begin position="2"/>
        <end position="221"/>
    </location>
</feature>
<proteinExistence type="inferred from homology"/>
<name>A0ABP6NX88_9ACTN</name>
<keyword evidence="4 6" id="KW-0067">ATP-binding</keyword>
<dbReference type="Gene3D" id="3.40.50.300">
    <property type="entry name" value="P-loop containing nucleotide triphosphate hydrolases"/>
    <property type="match status" value="1"/>
</dbReference>
<evidence type="ECO:0000256" key="1">
    <source>
        <dbReference type="ARBA" id="ARBA00005417"/>
    </source>
</evidence>
<dbReference type="GO" id="GO:0005524">
    <property type="term" value="F:ATP binding"/>
    <property type="evidence" value="ECO:0007669"/>
    <property type="project" value="UniProtKB-KW"/>
</dbReference>
<evidence type="ECO:0000313" key="6">
    <source>
        <dbReference type="EMBL" id="GAA3156860.1"/>
    </source>
</evidence>
<dbReference type="EMBL" id="BAAAUT010000054">
    <property type="protein sequence ID" value="GAA3156860.1"/>
    <property type="molecule type" value="Genomic_DNA"/>
</dbReference>
<reference evidence="7" key="1">
    <citation type="journal article" date="2019" name="Int. J. Syst. Evol. Microbiol.">
        <title>The Global Catalogue of Microorganisms (GCM) 10K type strain sequencing project: providing services to taxonomists for standard genome sequencing and annotation.</title>
        <authorList>
            <consortium name="The Broad Institute Genomics Platform"/>
            <consortium name="The Broad Institute Genome Sequencing Center for Infectious Disease"/>
            <person name="Wu L."/>
            <person name="Ma J."/>
        </authorList>
    </citation>
    <scope>NUCLEOTIDE SEQUENCE [LARGE SCALE GENOMIC DNA]</scope>
    <source>
        <strain evidence="7">JCM 9373</strain>
    </source>
</reference>